<sequence>MARTTRAAARAAAAEQVQPATTDVQDPQSPKDDCKVPDTGLSSTTEELETVETAPEAVAPKKTRGRKKGRKNKKGNKCKVDNQDVEAQDPQLGEDEENSPEDHKDVAGQDEDEVPRMVNEVSDHKNIVERPASLTVKRQHLAQIEEDEPIMDDKDTAEVHVGIADVESISEVDSTETAKPSPNESVSSSPVIESEKEQMLETRIEIIDDQITEAGAELDLISIDTRSCTDSQVSKMASQTTSMLTSPTIAVLPSEDPIDAIDALEDAIEEVGKILPQIQPLSPEKKTTRKPLPNNSKAAAQRASQILASKTQTVPTKPAASGAPSRNPIPRQRPAGSLLKTTQTSALTRSTSVRTNKASTTATPIASKRQSTLITSKDKDNQAATSSKTTDYLASKRRPISMQFPAPAAPIKSSKPPTKSTFTLPGEALAAKRRAQLEERRKKEEEELQKKREFKARPAPNLARARPSSMIVKQTASSRARMSMVGEPESQDDQKENISAANTGLKRSNTVAGRAGVKRDPALAAKRSSMIGGRIADKPPANTALKRGSVILDNGSSDLATKRSAMMQKRQSLMGSTQPSALARTGSTSRPRNTNPSGTSAPATTKAVLSPEEQVALRVRGREVYNRDKIEKEARERERREKEEAAKRARADAAEKGRLASREWAEKQKQRLLKAKSLFKPKQKPTEV</sequence>
<evidence type="ECO:0000256" key="1">
    <source>
        <dbReference type="SAM" id="MobiDB-lite"/>
    </source>
</evidence>
<reference evidence="2" key="1">
    <citation type="journal article" date="2020" name="Stud. Mycol.">
        <title>101 Dothideomycetes genomes: a test case for predicting lifestyles and emergence of pathogens.</title>
        <authorList>
            <person name="Haridas S."/>
            <person name="Albert R."/>
            <person name="Binder M."/>
            <person name="Bloem J."/>
            <person name="Labutti K."/>
            <person name="Salamov A."/>
            <person name="Andreopoulos B."/>
            <person name="Baker S."/>
            <person name="Barry K."/>
            <person name="Bills G."/>
            <person name="Bluhm B."/>
            <person name="Cannon C."/>
            <person name="Castanera R."/>
            <person name="Culley D."/>
            <person name="Daum C."/>
            <person name="Ezra D."/>
            <person name="Gonzalez J."/>
            <person name="Henrissat B."/>
            <person name="Kuo A."/>
            <person name="Liang C."/>
            <person name="Lipzen A."/>
            <person name="Lutzoni F."/>
            <person name="Magnuson J."/>
            <person name="Mondo S."/>
            <person name="Nolan M."/>
            <person name="Ohm R."/>
            <person name="Pangilinan J."/>
            <person name="Park H.-J."/>
            <person name="Ramirez L."/>
            <person name="Alfaro M."/>
            <person name="Sun H."/>
            <person name="Tritt A."/>
            <person name="Yoshinaga Y."/>
            <person name="Zwiers L.-H."/>
            <person name="Turgeon B."/>
            <person name="Goodwin S."/>
            <person name="Spatafora J."/>
            <person name="Crous P."/>
            <person name="Grigoriev I."/>
        </authorList>
    </citation>
    <scope>NUCLEOTIDE SEQUENCE</scope>
    <source>
        <strain evidence="2">CBS 115976</strain>
    </source>
</reference>
<proteinExistence type="predicted"/>
<feature type="compositionally biased region" description="Polar residues" evidence="1">
    <location>
        <begin position="18"/>
        <end position="28"/>
    </location>
</feature>
<feature type="compositionally biased region" description="Acidic residues" evidence="1">
    <location>
        <begin position="83"/>
        <end position="99"/>
    </location>
</feature>
<evidence type="ECO:0000313" key="3">
    <source>
        <dbReference type="Proteomes" id="UP000799302"/>
    </source>
</evidence>
<feature type="compositionally biased region" description="Low complexity" evidence="1">
    <location>
        <begin position="405"/>
        <end position="429"/>
    </location>
</feature>
<accession>A0A6A6UPN7</accession>
<feature type="compositionally biased region" description="Basic residues" evidence="1">
    <location>
        <begin position="61"/>
        <end position="77"/>
    </location>
</feature>
<protein>
    <submittedName>
        <fullName evidence="2">Uncharacterized protein</fullName>
    </submittedName>
</protein>
<dbReference type="AlphaFoldDB" id="A0A6A6UPN7"/>
<feature type="compositionally biased region" description="Polar residues" evidence="1">
    <location>
        <begin position="569"/>
        <end position="603"/>
    </location>
</feature>
<feature type="compositionally biased region" description="Low complexity" evidence="1">
    <location>
        <begin position="457"/>
        <end position="467"/>
    </location>
</feature>
<gene>
    <name evidence="2" type="ORF">BT63DRAFT_154091</name>
</gene>
<evidence type="ECO:0000313" key="2">
    <source>
        <dbReference type="EMBL" id="KAF2673357.1"/>
    </source>
</evidence>
<feature type="compositionally biased region" description="Low complexity" evidence="1">
    <location>
        <begin position="1"/>
        <end position="14"/>
    </location>
</feature>
<feature type="compositionally biased region" description="Basic and acidic residues" evidence="1">
    <location>
        <begin position="620"/>
        <end position="667"/>
    </location>
</feature>
<feature type="compositionally biased region" description="Polar residues" evidence="1">
    <location>
        <begin position="293"/>
        <end position="315"/>
    </location>
</feature>
<feature type="compositionally biased region" description="Polar residues" evidence="1">
    <location>
        <begin position="339"/>
        <end position="375"/>
    </location>
</feature>
<feature type="region of interest" description="Disordered" evidence="1">
    <location>
        <begin position="1"/>
        <end position="115"/>
    </location>
</feature>
<dbReference type="Proteomes" id="UP000799302">
    <property type="component" value="Unassembled WGS sequence"/>
</dbReference>
<feature type="compositionally biased region" description="Polar residues" evidence="1">
    <location>
        <begin position="497"/>
        <end position="511"/>
    </location>
</feature>
<feature type="region of interest" description="Disordered" evidence="1">
    <location>
        <begin position="165"/>
        <end position="196"/>
    </location>
</feature>
<feature type="region of interest" description="Disordered" evidence="1">
    <location>
        <begin position="275"/>
        <end position="667"/>
    </location>
</feature>
<organism evidence="2 3">
    <name type="scientific">Microthyrium microscopicum</name>
    <dbReference type="NCBI Taxonomy" id="703497"/>
    <lineage>
        <taxon>Eukaryota</taxon>
        <taxon>Fungi</taxon>
        <taxon>Dikarya</taxon>
        <taxon>Ascomycota</taxon>
        <taxon>Pezizomycotina</taxon>
        <taxon>Dothideomycetes</taxon>
        <taxon>Dothideomycetes incertae sedis</taxon>
        <taxon>Microthyriales</taxon>
        <taxon>Microthyriaceae</taxon>
        <taxon>Microthyrium</taxon>
    </lineage>
</organism>
<feature type="compositionally biased region" description="Low complexity" evidence="1">
    <location>
        <begin position="41"/>
        <end position="60"/>
    </location>
</feature>
<keyword evidence="3" id="KW-1185">Reference proteome</keyword>
<feature type="compositionally biased region" description="Polar residues" evidence="1">
    <location>
        <begin position="382"/>
        <end position="392"/>
    </location>
</feature>
<feature type="compositionally biased region" description="Basic and acidic residues" evidence="1">
    <location>
        <begin position="435"/>
        <end position="451"/>
    </location>
</feature>
<dbReference type="OrthoDB" id="3946796at2759"/>
<feature type="compositionally biased region" description="Polar residues" evidence="1">
    <location>
        <begin position="471"/>
        <end position="480"/>
    </location>
</feature>
<dbReference type="EMBL" id="MU004231">
    <property type="protein sequence ID" value="KAF2673357.1"/>
    <property type="molecule type" value="Genomic_DNA"/>
</dbReference>
<feature type="compositionally biased region" description="Low complexity" evidence="1">
    <location>
        <begin position="180"/>
        <end position="192"/>
    </location>
</feature>
<name>A0A6A6UPN7_9PEZI</name>